<dbReference type="PROSITE" id="PS50102">
    <property type="entry name" value="RRM"/>
    <property type="match status" value="1"/>
</dbReference>
<proteinExistence type="predicted"/>
<evidence type="ECO:0000256" key="1">
    <source>
        <dbReference type="ARBA" id="ARBA00004604"/>
    </source>
</evidence>
<dbReference type="Pfam" id="PF00076">
    <property type="entry name" value="RRM_1"/>
    <property type="match status" value="1"/>
</dbReference>
<accession>A0A8J9YSW5</accession>
<organism evidence="7 8">
    <name type="scientific">Branchiostoma lanceolatum</name>
    <name type="common">Common lancelet</name>
    <name type="synonym">Amphioxus lanceolatum</name>
    <dbReference type="NCBI Taxonomy" id="7740"/>
    <lineage>
        <taxon>Eukaryota</taxon>
        <taxon>Metazoa</taxon>
        <taxon>Chordata</taxon>
        <taxon>Cephalochordata</taxon>
        <taxon>Leptocardii</taxon>
        <taxon>Amphioxiformes</taxon>
        <taxon>Branchiostomatidae</taxon>
        <taxon>Branchiostoma</taxon>
    </lineage>
</organism>
<evidence type="ECO:0000256" key="4">
    <source>
        <dbReference type="PROSITE-ProRule" id="PRU00176"/>
    </source>
</evidence>
<evidence type="ECO:0000313" key="8">
    <source>
        <dbReference type="Proteomes" id="UP000838412"/>
    </source>
</evidence>
<dbReference type="PANTHER" id="PTHR46754">
    <property type="entry name" value="MKI67 FHA DOMAIN-INTERACTING NUCLEOLAR PHOSPHOPROTEIN"/>
    <property type="match status" value="1"/>
</dbReference>
<keyword evidence="8" id="KW-1185">Reference proteome</keyword>
<evidence type="ECO:0000313" key="7">
    <source>
        <dbReference type="EMBL" id="CAH1241118.1"/>
    </source>
</evidence>
<reference evidence="7" key="1">
    <citation type="submission" date="2022-01" db="EMBL/GenBank/DDBJ databases">
        <authorList>
            <person name="Braso-Vives M."/>
        </authorList>
    </citation>
    <scope>NUCLEOTIDE SEQUENCE</scope>
</reference>
<dbReference type="InterPro" id="IPR012677">
    <property type="entry name" value="Nucleotide-bd_a/b_plait_sf"/>
</dbReference>
<dbReference type="OrthoDB" id="21467at2759"/>
<evidence type="ECO:0000259" key="6">
    <source>
        <dbReference type="PROSITE" id="PS50102"/>
    </source>
</evidence>
<keyword evidence="2 4" id="KW-0694">RNA-binding</keyword>
<protein>
    <submittedName>
        <fullName evidence="7">NIFK protein</fullName>
    </submittedName>
</protein>
<evidence type="ECO:0000256" key="3">
    <source>
        <dbReference type="ARBA" id="ARBA00023242"/>
    </source>
</evidence>
<feature type="compositionally biased region" description="Basic residues" evidence="5">
    <location>
        <begin position="243"/>
        <end position="255"/>
    </location>
</feature>
<sequence>MASKASTWNTKSDLVPLEKDKAKELRARISKIKKNQAEVLRPGAVFVKHIPHGFCEPQVKRFFSQFGSLSRVRLARSKKTGGPKGYGFIEFECEEVAKVVAETMNNYLMFEKLLKCEFIPVERLHPKTFNGWNRKFHKPTRRSTAIRKHNKPKDAAATLQSAMRLASKDLGRKKKYAALGLKYDFSGYDDVAKKAKLQAVSIVSPKVAKSGEEAKKSKQSPVTLMLDSSDPEISFKTPPGVSKVKKVKKAGKKQT</sequence>
<dbReference type="AlphaFoldDB" id="A0A8J9YSW5"/>
<evidence type="ECO:0000256" key="2">
    <source>
        <dbReference type="ARBA" id="ARBA00022884"/>
    </source>
</evidence>
<dbReference type="SMART" id="SM00360">
    <property type="entry name" value="RRM"/>
    <property type="match status" value="1"/>
</dbReference>
<dbReference type="CDD" id="cd12307">
    <property type="entry name" value="RRM_NIFK_like"/>
    <property type="match status" value="1"/>
</dbReference>
<feature type="region of interest" description="Disordered" evidence="5">
    <location>
        <begin position="208"/>
        <end position="255"/>
    </location>
</feature>
<comment type="subcellular location">
    <subcellularLocation>
        <location evidence="1">Nucleus</location>
        <location evidence="1">Nucleolus</location>
    </subcellularLocation>
</comment>
<dbReference type="GO" id="GO:0005730">
    <property type="term" value="C:nucleolus"/>
    <property type="evidence" value="ECO:0007669"/>
    <property type="project" value="UniProtKB-SubCell"/>
</dbReference>
<dbReference type="EMBL" id="OV696697">
    <property type="protein sequence ID" value="CAH1241118.1"/>
    <property type="molecule type" value="Genomic_DNA"/>
</dbReference>
<dbReference type="InterPro" id="IPR035979">
    <property type="entry name" value="RBD_domain_sf"/>
</dbReference>
<name>A0A8J9YSW5_BRALA</name>
<dbReference type="SUPFAM" id="SSF54928">
    <property type="entry name" value="RNA-binding domain, RBD"/>
    <property type="match status" value="1"/>
</dbReference>
<keyword evidence="3" id="KW-0539">Nucleus</keyword>
<dbReference type="Proteomes" id="UP000838412">
    <property type="component" value="Chromosome 12"/>
</dbReference>
<dbReference type="Gene3D" id="3.30.70.330">
    <property type="match status" value="1"/>
</dbReference>
<evidence type="ECO:0000256" key="5">
    <source>
        <dbReference type="SAM" id="MobiDB-lite"/>
    </source>
</evidence>
<dbReference type="GO" id="GO:0003723">
    <property type="term" value="F:RNA binding"/>
    <property type="evidence" value="ECO:0007669"/>
    <property type="project" value="UniProtKB-UniRule"/>
</dbReference>
<dbReference type="InterPro" id="IPR000504">
    <property type="entry name" value="RRM_dom"/>
</dbReference>
<feature type="domain" description="RRM" evidence="6">
    <location>
        <begin position="43"/>
        <end position="121"/>
    </location>
</feature>
<gene>
    <name evidence="7" type="primary">NIFK</name>
    <name evidence="7" type="ORF">BLAG_LOCUS4886</name>
</gene>